<feature type="domain" description="POTRA" evidence="4">
    <location>
        <begin position="163"/>
        <end position="240"/>
    </location>
</feature>
<sequence>MRWHGHSVVHHNHVVSTEWSLFFMRHVLFSTILGVTLAGSAVVAQAQTPPTSLPPGDAPTQAPGNAQAKGLPPLDKPLKITGITLSGNQRLSTAQLMAAVPFKVGERVSQARITAGLQDVMKVYAQHNLTGTVKQALDINGESVHVRWNITEAEPAPTTDQPLVVESINFDGNLHVATHALRGTSKLQPGQNVTPAAMLADEKAMQALYVKKSIGVTIVPSVTHPHNDNRVKITYHLTERSPD</sequence>
<gene>
    <name evidence="5" type="ORF">HK15_01665</name>
</gene>
<evidence type="ECO:0000256" key="3">
    <source>
        <dbReference type="SAM" id="MobiDB-lite"/>
    </source>
</evidence>
<dbReference type="EMBL" id="JOOY01000015">
    <property type="protein sequence ID" value="OUJ03055.1"/>
    <property type="molecule type" value="Genomic_DNA"/>
</dbReference>
<evidence type="ECO:0000256" key="2">
    <source>
        <dbReference type="ARBA" id="ARBA00023136"/>
    </source>
</evidence>
<evidence type="ECO:0000259" key="4">
    <source>
        <dbReference type="PROSITE" id="PS51779"/>
    </source>
</evidence>
<dbReference type="GO" id="GO:0019867">
    <property type="term" value="C:outer membrane"/>
    <property type="evidence" value="ECO:0007669"/>
    <property type="project" value="InterPro"/>
</dbReference>
<accession>A0A252BFF7</accession>
<dbReference type="InterPro" id="IPR010827">
    <property type="entry name" value="BamA/TamA_POTRA"/>
</dbReference>
<feature type="region of interest" description="Disordered" evidence="3">
    <location>
        <begin position="48"/>
        <end position="73"/>
    </location>
</feature>
<evidence type="ECO:0000313" key="6">
    <source>
        <dbReference type="Proteomes" id="UP000194999"/>
    </source>
</evidence>
<name>A0A252BFF7_9PROT</name>
<evidence type="ECO:0000256" key="1">
    <source>
        <dbReference type="ARBA" id="ARBA00004370"/>
    </source>
</evidence>
<comment type="subcellular location">
    <subcellularLocation>
        <location evidence="1">Membrane</location>
    </subcellularLocation>
</comment>
<dbReference type="InterPro" id="IPR034746">
    <property type="entry name" value="POTRA"/>
</dbReference>
<evidence type="ECO:0000313" key="5">
    <source>
        <dbReference type="EMBL" id="OUJ03055.1"/>
    </source>
</evidence>
<dbReference type="Proteomes" id="UP000194999">
    <property type="component" value="Unassembled WGS sequence"/>
</dbReference>
<protein>
    <recommendedName>
        <fullName evidence="4">POTRA domain-containing protein</fullName>
    </recommendedName>
</protein>
<dbReference type="PROSITE" id="PS51779">
    <property type="entry name" value="POTRA"/>
    <property type="match status" value="1"/>
</dbReference>
<comment type="caution">
    <text evidence="5">The sequence shown here is derived from an EMBL/GenBank/DDBJ whole genome shotgun (WGS) entry which is preliminary data.</text>
</comment>
<proteinExistence type="predicted"/>
<reference evidence="5 6" key="1">
    <citation type="submission" date="2014-06" db="EMBL/GenBank/DDBJ databases">
        <authorList>
            <person name="Ju J."/>
            <person name="Zhang J."/>
        </authorList>
    </citation>
    <scope>NUCLEOTIDE SEQUENCE [LARGE SCALE GENOMIC DNA]</scope>
    <source>
        <strain evidence="5">DmW_048</strain>
    </source>
</reference>
<keyword evidence="2" id="KW-0472">Membrane</keyword>
<organism evidence="5 6">
    <name type="scientific">Acetobacter orientalis</name>
    <dbReference type="NCBI Taxonomy" id="146474"/>
    <lineage>
        <taxon>Bacteria</taxon>
        <taxon>Pseudomonadati</taxon>
        <taxon>Pseudomonadota</taxon>
        <taxon>Alphaproteobacteria</taxon>
        <taxon>Acetobacterales</taxon>
        <taxon>Acetobacteraceae</taxon>
        <taxon>Acetobacter</taxon>
    </lineage>
</organism>
<dbReference type="Gene3D" id="3.10.20.310">
    <property type="entry name" value="membrane protein fhac"/>
    <property type="match status" value="2"/>
</dbReference>
<dbReference type="Pfam" id="PF07244">
    <property type="entry name" value="POTRA"/>
    <property type="match status" value="2"/>
</dbReference>
<dbReference type="AlphaFoldDB" id="A0A252BFF7"/>